<dbReference type="AlphaFoldDB" id="A0A6N7S9R9"/>
<keyword evidence="1" id="KW-0472">Membrane</keyword>
<feature type="transmembrane region" description="Helical" evidence="1">
    <location>
        <begin position="30"/>
        <end position="48"/>
    </location>
</feature>
<dbReference type="EMBL" id="WKPI01000021">
    <property type="protein sequence ID" value="MSC33756.1"/>
    <property type="molecule type" value="Genomic_DNA"/>
</dbReference>
<dbReference type="Proteomes" id="UP000433575">
    <property type="component" value="Unassembled WGS sequence"/>
</dbReference>
<dbReference type="RefSeq" id="WP_154239142.1">
    <property type="nucleotide sequence ID" value="NZ_WKPI01000021.1"/>
</dbReference>
<protein>
    <submittedName>
        <fullName evidence="2">Uncharacterized protein</fullName>
    </submittedName>
</protein>
<evidence type="ECO:0000313" key="2">
    <source>
        <dbReference type="EMBL" id="MSA90026.1"/>
    </source>
</evidence>
<dbReference type="EMBL" id="WKPJ01000019">
    <property type="protein sequence ID" value="MSA90026.1"/>
    <property type="molecule type" value="Genomic_DNA"/>
</dbReference>
<proteinExistence type="predicted"/>
<evidence type="ECO:0000313" key="4">
    <source>
        <dbReference type="Proteomes" id="UP000433575"/>
    </source>
</evidence>
<feature type="transmembrane region" description="Helical" evidence="1">
    <location>
        <begin position="6"/>
        <end position="23"/>
    </location>
</feature>
<comment type="caution">
    <text evidence="2">The sequence shown here is derived from an EMBL/GenBank/DDBJ whole genome shotgun (WGS) entry which is preliminary data.</text>
</comment>
<evidence type="ECO:0000313" key="3">
    <source>
        <dbReference type="EMBL" id="MSC33756.1"/>
    </source>
</evidence>
<reference evidence="4 5" key="1">
    <citation type="journal article" date="2019" name="Nat. Med.">
        <title>A library of human gut bacterial isolates paired with longitudinal multiomics data enables mechanistic microbiome research.</title>
        <authorList>
            <person name="Poyet M."/>
            <person name="Groussin M."/>
            <person name="Gibbons S.M."/>
            <person name="Avila-Pacheco J."/>
            <person name="Jiang X."/>
            <person name="Kearney S.M."/>
            <person name="Perrotta A.R."/>
            <person name="Berdy B."/>
            <person name="Zhao S."/>
            <person name="Lieberman T.D."/>
            <person name="Swanson P.K."/>
            <person name="Smith M."/>
            <person name="Roesemann S."/>
            <person name="Alexander J.E."/>
            <person name="Rich S.A."/>
            <person name="Livny J."/>
            <person name="Vlamakis H."/>
            <person name="Clish C."/>
            <person name="Bullock K."/>
            <person name="Deik A."/>
            <person name="Scott J."/>
            <person name="Pierce K.A."/>
            <person name="Xavier R.J."/>
            <person name="Alm E.J."/>
        </authorList>
    </citation>
    <scope>NUCLEOTIDE SEQUENCE [LARGE SCALE GENOMIC DNA]</scope>
    <source>
        <strain evidence="2 4">BIOML-A4</strain>
        <strain evidence="3 5">BIOML-A5</strain>
    </source>
</reference>
<evidence type="ECO:0000256" key="1">
    <source>
        <dbReference type="SAM" id="Phobius"/>
    </source>
</evidence>
<dbReference type="OrthoDB" id="1047115at2"/>
<sequence length="105" mass="11590">MMNFFIACLIGVIAGVIDILPMIKMKLDTYSITSAFLFYVILTFMIVYTQIAGLAWWLKGLMGPILALPTIILAAKEDKKSWLPMLVMSAVLGTVIATAAHFLIH</sequence>
<keyword evidence="1" id="KW-1133">Transmembrane helix</keyword>
<organism evidence="2 4">
    <name type="scientific">Holdemania massiliensis</name>
    <dbReference type="NCBI Taxonomy" id="1468449"/>
    <lineage>
        <taxon>Bacteria</taxon>
        <taxon>Bacillati</taxon>
        <taxon>Bacillota</taxon>
        <taxon>Erysipelotrichia</taxon>
        <taxon>Erysipelotrichales</taxon>
        <taxon>Erysipelotrichaceae</taxon>
        <taxon>Holdemania</taxon>
    </lineage>
</organism>
<feature type="transmembrane region" description="Helical" evidence="1">
    <location>
        <begin position="82"/>
        <end position="104"/>
    </location>
</feature>
<name>A0A6N7S9R9_9FIRM</name>
<gene>
    <name evidence="3" type="ORF">GKD88_11560</name>
    <name evidence="2" type="ORF">GKE08_11885</name>
</gene>
<evidence type="ECO:0000313" key="5">
    <source>
        <dbReference type="Proteomes" id="UP000480929"/>
    </source>
</evidence>
<dbReference type="Proteomes" id="UP000480929">
    <property type="component" value="Unassembled WGS sequence"/>
</dbReference>
<keyword evidence="5" id="KW-1185">Reference proteome</keyword>
<keyword evidence="1" id="KW-0812">Transmembrane</keyword>
<accession>A0A6N7S9R9</accession>